<dbReference type="GO" id="GO:0033299">
    <property type="term" value="P:secretion of lysosomal enzymes"/>
    <property type="evidence" value="ECO:0007669"/>
    <property type="project" value="TreeGrafter"/>
</dbReference>
<dbReference type="Pfam" id="PF09992">
    <property type="entry name" value="NAGPA"/>
    <property type="match status" value="1"/>
</dbReference>
<reference evidence="10" key="1">
    <citation type="journal article" date="2023" name="G3 (Bethesda)">
        <title>Whole genome assembly and annotation of the endangered Caribbean coral Acropora cervicornis.</title>
        <authorList>
            <person name="Selwyn J.D."/>
            <person name="Vollmer S.V."/>
        </authorList>
    </citation>
    <scope>NUCLEOTIDE SEQUENCE</scope>
    <source>
        <strain evidence="10">K2</strain>
    </source>
</reference>
<dbReference type="PANTHER" id="PTHR40446:SF2">
    <property type="entry name" value="N-ACETYLGLUCOSAMINE-1-PHOSPHODIESTER ALPHA-N-ACETYLGLUCOSAMINIDASE"/>
    <property type="match status" value="1"/>
</dbReference>
<accession>A0AAD9QGN2</accession>
<dbReference type="AlphaFoldDB" id="A0AAD9QGN2"/>
<evidence type="ECO:0000256" key="4">
    <source>
        <dbReference type="ARBA" id="ARBA00023157"/>
    </source>
</evidence>
<sequence length="541" mass="59600">MKALLICYLTVFLQMLMLRYSLNASTQDPFPDDIFTPYKDHYRTKRNHRFVRDCQSIKFGNTTHETFHVSTRIDPDQPFVHVHNFYQEFSKDGQDRNVVGRVAILEDPLRTFSVIEPKESGGCSKYMRATVDESSEERSCYVATNGGFFRTRDGKCYGNIVSDGRRIQDSNGVQNANFGIRQDGTIVVGYLSEEDVLQEENSFLQLVSGVVWLLRNGTSYVSESIKAECRDTEETGTMDLFASVLSARTALGHDNKGRVMMAQVDGKTHKRGIDLYNFADLLLKLGFVNAINLDGGGSATMVINNTVVNYPSDNCGEFSCPRPVSTIICGHEPDCILRNCSGHGQCVMGQCICNDGWTGEACDILKCKQNNHCFPNGICSDQGGCQCFPGWKGKNCSTACSSGSFGANCSQKCLCLNGGMCDPKDGHCSCKAGWTGSFCQQGCFQGTYGINCSRTCDCHGTCSCDPQTGDCLSRDEETMLSSTRKSAIPKKPSTKWRTDKPSVICLPTLVSQESIRQLTLAGILHDPCRHLASHAIHNTDN</sequence>
<dbReference type="InterPro" id="IPR018711">
    <property type="entry name" value="NAGPA"/>
</dbReference>
<evidence type="ECO:0000313" key="11">
    <source>
        <dbReference type="Proteomes" id="UP001249851"/>
    </source>
</evidence>
<keyword evidence="1" id="KW-0217">Developmental protein</keyword>
<evidence type="ECO:0000259" key="8">
    <source>
        <dbReference type="PROSITE" id="PS50026"/>
    </source>
</evidence>
<dbReference type="PANTHER" id="PTHR40446">
    <property type="entry name" value="N-ACETYLGLUCOSAMINE-1-PHOSPHODIESTER ALPHA-N-ACETYLGLUCOSAMINIDASE"/>
    <property type="match status" value="1"/>
</dbReference>
<dbReference type="PROSITE" id="PS00022">
    <property type="entry name" value="EGF_1"/>
    <property type="match status" value="2"/>
</dbReference>
<evidence type="ECO:0000256" key="2">
    <source>
        <dbReference type="ARBA" id="ARBA00022536"/>
    </source>
</evidence>
<dbReference type="GO" id="GO:0007154">
    <property type="term" value="P:cell communication"/>
    <property type="evidence" value="ECO:0007669"/>
    <property type="project" value="InterPro"/>
</dbReference>
<evidence type="ECO:0000259" key="9">
    <source>
        <dbReference type="PROSITE" id="PS51051"/>
    </source>
</evidence>
<feature type="disulfide bond" evidence="5">
    <location>
        <begin position="430"/>
        <end position="439"/>
    </location>
</feature>
<comment type="caution">
    <text evidence="10">The sequence shown here is derived from an EMBL/GenBank/DDBJ whole genome shotgun (WGS) entry which is preliminary data.</text>
</comment>
<dbReference type="InterPro" id="IPR000742">
    <property type="entry name" value="EGF"/>
</dbReference>
<evidence type="ECO:0000313" key="10">
    <source>
        <dbReference type="EMBL" id="KAK2560799.1"/>
    </source>
</evidence>
<evidence type="ECO:0000256" key="3">
    <source>
        <dbReference type="ARBA" id="ARBA00022737"/>
    </source>
</evidence>
<evidence type="ECO:0000256" key="1">
    <source>
        <dbReference type="ARBA" id="ARBA00022473"/>
    </source>
</evidence>
<feature type="disulfide bond" evidence="6">
    <location>
        <begin position="353"/>
        <end position="362"/>
    </location>
</feature>
<dbReference type="PROSITE" id="PS51051">
    <property type="entry name" value="DSL"/>
    <property type="match status" value="1"/>
</dbReference>
<reference evidence="10" key="2">
    <citation type="journal article" date="2023" name="Science">
        <title>Genomic signatures of disease resistance in endangered staghorn corals.</title>
        <authorList>
            <person name="Vollmer S.V."/>
            <person name="Selwyn J.D."/>
            <person name="Despard B.A."/>
            <person name="Roesel C.L."/>
        </authorList>
    </citation>
    <scope>NUCLEOTIDE SEQUENCE</scope>
    <source>
        <strain evidence="10">K2</strain>
    </source>
</reference>
<dbReference type="Pfam" id="PF23106">
    <property type="entry name" value="EGF_Teneurin"/>
    <property type="match status" value="1"/>
</dbReference>
<dbReference type="PROSITE" id="PS50026">
    <property type="entry name" value="EGF_3"/>
    <property type="match status" value="2"/>
</dbReference>
<evidence type="ECO:0000256" key="7">
    <source>
        <dbReference type="SAM" id="SignalP"/>
    </source>
</evidence>
<gene>
    <name evidence="10" type="ORF">P5673_016602</name>
</gene>
<keyword evidence="11" id="KW-1185">Reference proteome</keyword>
<name>A0AAD9QGN2_ACRCE</name>
<keyword evidence="3" id="KW-0677">Repeat</keyword>
<dbReference type="SMART" id="SM00181">
    <property type="entry name" value="EGF"/>
    <property type="match status" value="3"/>
</dbReference>
<dbReference type="CDD" id="cd00054">
    <property type="entry name" value="EGF_CA"/>
    <property type="match status" value="1"/>
</dbReference>
<dbReference type="FunFam" id="2.10.25.10:FF:000021">
    <property type="entry name" value="Teneurin transmembrane protein 2"/>
    <property type="match status" value="1"/>
</dbReference>
<dbReference type="SUPFAM" id="SSF57196">
    <property type="entry name" value="EGF/Laminin"/>
    <property type="match status" value="1"/>
</dbReference>
<feature type="signal peptide" evidence="7">
    <location>
        <begin position="1"/>
        <end position="23"/>
    </location>
</feature>
<dbReference type="Gene3D" id="2.170.300.10">
    <property type="entry name" value="Tie2 ligand-binding domain superfamily"/>
    <property type="match status" value="1"/>
</dbReference>
<feature type="domain" description="EGF-like" evidence="8">
    <location>
        <begin position="363"/>
        <end position="397"/>
    </location>
</feature>
<dbReference type="EMBL" id="JARQWQ010000035">
    <property type="protein sequence ID" value="KAK2560799.1"/>
    <property type="molecule type" value="Genomic_DNA"/>
</dbReference>
<dbReference type="InterPro" id="IPR001774">
    <property type="entry name" value="DSL"/>
</dbReference>
<proteinExistence type="predicted"/>
<keyword evidence="7" id="KW-0732">Signal</keyword>
<evidence type="ECO:0000256" key="6">
    <source>
        <dbReference type="PROSITE-ProRule" id="PRU00377"/>
    </source>
</evidence>
<keyword evidence="2 5" id="KW-0245">EGF-like domain</keyword>
<protein>
    <submittedName>
        <fullName evidence="10">N-acetylglucosamine-1-phosphodiester alpha-N-acetylglucosaminidase</fullName>
    </submittedName>
</protein>
<feature type="disulfide bond" evidence="5">
    <location>
        <begin position="387"/>
        <end position="396"/>
    </location>
</feature>
<dbReference type="Gene3D" id="2.10.25.10">
    <property type="entry name" value="Laminin"/>
    <property type="match status" value="1"/>
</dbReference>
<organism evidence="10 11">
    <name type="scientific">Acropora cervicornis</name>
    <name type="common">Staghorn coral</name>
    <dbReference type="NCBI Taxonomy" id="6130"/>
    <lineage>
        <taxon>Eukaryota</taxon>
        <taxon>Metazoa</taxon>
        <taxon>Cnidaria</taxon>
        <taxon>Anthozoa</taxon>
        <taxon>Hexacorallia</taxon>
        <taxon>Scleractinia</taxon>
        <taxon>Astrocoeniina</taxon>
        <taxon>Acroporidae</taxon>
        <taxon>Acropora</taxon>
    </lineage>
</organism>
<evidence type="ECO:0000256" key="5">
    <source>
        <dbReference type="PROSITE-ProRule" id="PRU00076"/>
    </source>
</evidence>
<feature type="chain" id="PRO_5042174254" evidence="7">
    <location>
        <begin position="24"/>
        <end position="541"/>
    </location>
</feature>
<dbReference type="Proteomes" id="UP001249851">
    <property type="component" value="Unassembled WGS sequence"/>
</dbReference>
<keyword evidence="4 5" id="KW-1015">Disulfide bond</keyword>
<feature type="domain" description="DSL" evidence="9">
    <location>
        <begin position="351"/>
        <end position="396"/>
    </location>
</feature>
<comment type="caution">
    <text evidence="5">Lacks conserved residue(s) required for the propagation of feature annotation.</text>
</comment>
<feature type="domain" description="EGF-like" evidence="8">
    <location>
        <begin position="405"/>
        <end position="440"/>
    </location>
</feature>
<dbReference type="GO" id="GO:0016020">
    <property type="term" value="C:membrane"/>
    <property type="evidence" value="ECO:0007669"/>
    <property type="project" value="InterPro"/>
</dbReference>